<comment type="caution">
    <text evidence="2">The sequence shown here is derived from an EMBL/GenBank/DDBJ whole genome shotgun (WGS) entry which is preliminary data.</text>
</comment>
<gene>
    <name evidence="2" type="ORF">C7C56_022005</name>
</gene>
<dbReference type="EMBL" id="PXWF02000289">
    <property type="protein sequence ID" value="PWF42894.1"/>
    <property type="molecule type" value="Genomic_DNA"/>
</dbReference>
<dbReference type="Proteomes" id="UP000241421">
    <property type="component" value="Unassembled WGS sequence"/>
</dbReference>
<keyword evidence="1" id="KW-0812">Transmembrane</keyword>
<feature type="transmembrane region" description="Helical" evidence="1">
    <location>
        <begin position="32"/>
        <end position="54"/>
    </location>
</feature>
<evidence type="ECO:0008006" key="4">
    <source>
        <dbReference type="Google" id="ProtNLM"/>
    </source>
</evidence>
<keyword evidence="1" id="KW-0472">Membrane</keyword>
<dbReference type="OrthoDB" id="8777346at2"/>
<accession>A0A2U2HFC8</accession>
<reference evidence="2 3" key="1">
    <citation type="submission" date="2018-04" db="EMBL/GenBank/DDBJ databases">
        <title>Massilia violaceinigra sp. nov., a novel purple-pigmented bacterium isolated from Tianshan glacier, Xinjiang, China.</title>
        <authorList>
            <person name="Wang H."/>
        </authorList>
    </citation>
    <scope>NUCLEOTIDE SEQUENCE [LARGE SCALE GENOMIC DNA]</scope>
    <source>
        <strain evidence="2 3">B448-2</strain>
    </source>
</reference>
<evidence type="ECO:0000256" key="1">
    <source>
        <dbReference type="SAM" id="Phobius"/>
    </source>
</evidence>
<protein>
    <recommendedName>
        <fullName evidence="4">DUF2127 domain-containing protein</fullName>
    </recommendedName>
</protein>
<proteinExistence type="predicted"/>
<keyword evidence="3" id="KW-1185">Reference proteome</keyword>
<keyword evidence="1" id="KW-1133">Transmembrane helix</keyword>
<evidence type="ECO:0000313" key="2">
    <source>
        <dbReference type="EMBL" id="PWF42894.1"/>
    </source>
</evidence>
<sequence length="150" mass="15829">MTESNASPTTETANPANHSAAIPAGVQSAARWFWWIAGLSLVNTVMTLSGNHGGFVMGLGITAFIDGLFAEQKVIGLAISAAVIGLFVVFGLQGVRGKLWAFLVGITLYALDALVYVLVEDWMPVAFHGLALFFLVTGAIALIAHRKARA</sequence>
<feature type="transmembrane region" description="Helical" evidence="1">
    <location>
        <begin position="125"/>
        <end position="144"/>
    </location>
</feature>
<feature type="transmembrane region" description="Helical" evidence="1">
    <location>
        <begin position="99"/>
        <end position="119"/>
    </location>
</feature>
<dbReference type="AlphaFoldDB" id="A0A2U2HFC8"/>
<name>A0A2U2HFC8_9BURK</name>
<feature type="transmembrane region" description="Helical" evidence="1">
    <location>
        <begin position="74"/>
        <end position="92"/>
    </location>
</feature>
<evidence type="ECO:0000313" key="3">
    <source>
        <dbReference type="Proteomes" id="UP000241421"/>
    </source>
</evidence>
<dbReference type="RefSeq" id="WP_106759487.1">
    <property type="nucleotide sequence ID" value="NZ_PXWF02000289.1"/>
</dbReference>
<organism evidence="2 3">
    <name type="scientific">Massilia glaciei</name>
    <dbReference type="NCBI Taxonomy" id="1524097"/>
    <lineage>
        <taxon>Bacteria</taxon>
        <taxon>Pseudomonadati</taxon>
        <taxon>Pseudomonadota</taxon>
        <taxon>Betaproteobacteria</taxon>
        <taxon>Burkholderiales</taxon>
        <taxon>Oxalobacteraceae</taxon>
        <taxon>Telluria group</taxon>
        <taxon>Massilia</taxon>
    </lineage>
</organism>